<keyword evidence="2" id="KW-0479">Metal-binding</keyword>
<evidence type="ECO:0000256" key="7">
    <source>
        <dbReference type="PROSITE-ProRule" id="PRU00042"/>
    </source>
</evidence>
<keyword evidence="5" id="KW-0862">Zinc</keyword>
<dbReference type="AlphaFoldDB" id="A0A564YX74"/>
<dbReference type="PANTHER" id="PTHR24394:SF29">
    <property type="entry name" value="MYONEURIN"/>
    <property type="match status" value="1"/>
</dbReference>
<reference evidence="9 10" key="1">
    <citation type="submission" date="2019-07" db="EMBL/GenBank/DDBJ databases">
        <authorList>
            <person name="Jastrzebski P J."/>
            <person name="Paukszto L."/>
            <person name="Jastrzebski P J."/>
        </authorList>
    </citation>
    <scope>NUCLEOTIDE SEQUENCE [LARGE SCALE GENOMIC DNA]</scope>
    <source>
        <strain evidence="9 10">WMS-il1</strain>
    </source>
</reference>
<feature type="domain" description="C2H2-type" evidence="8">
    <location>
        <begin position="51"/>
        <end position="74"/>
    </location>
</feature>
<evidence type="ECO:0000256" key="5">
    <source>
        <dbReference type="ARBA" id="ARBA00022833"/>
    </source>
</evidence>
<evidence type="ECO:0000259" key="8">
    <source>
        <dbReference type="PROSITE" id="PS50157"/>
    </source>
</evidence>
<proteinExistence type="predicted"/>
<dbReference type="GO" id="GO:0000981">
    <property type="term" value="F:DNA-binding transcription factor activity, RNA polymerase II-specific"/>
    <property type="evidence" value="ECO:0007669"/>
    <property type="project" value="TreeGrafter"/>
</dbReference>
<keyword evidence="10" id="KW-1185">Reference proteome</keyword>
<evidence type="ECO:0000313" key="9">
    <source>
        <dbReference type="EMBL" id="VUZ51842.1"/>
    </source>
</evidence>
<dbReference type="SUPFAM" id="SSF57667">
    <property type="entry name" value="beta-beta-alpha zinc fingers"/>
    <property type="match status" value="1"/>
</dbReference>
<evidence type="ECO:0000256" key="4">
    <source>
        <dbReference type="ARBA" id="ARBA00022771"/>
    </source>
</evidence>
<evidence type="ECO:0000256" key="2">
    <source>
        <dbReference type="ARBA" id="ARBA00022723"/>
    </source>
</evidence>
<evidence type="ECO:0000256" key="1">
    <source>
        <dbReference type="ARBA" id="ARBA00004123"/>
    </source>
</evidence>
<feature type="domain" description="C2H2-type" evidence="8">
    <location>
        <begin position="22"/>
        <end position="50"/>
    </location>
</feature>
<gene>
    <name evidence="9" type="ORF">WMSIL1_LOCUS10502</name>
</gene>
<dbReference type="Pfam" id="PF13894">
    <property type="entry name" value="zf-C2H2_4"/>
    <property type="match status" value="1"/>
</dbReference>
<dbReference type="Pfam" id="PF00096">
    <property type="entry name" value="zf-C2H2"/>
    <property type="match status" value="1"/>
</dbReference>
<dbReference type="PROSITE" id="PS00028">
    <property type="entry name" value="ZINC_FINGER_C2H2_1"/>
    <property type="match status" value="2"/>
</dbReference>
<dbReference type="GO" id="GO:0008270">
    <property type="term" value="F:zinc ion binding"/>
    <property type="evidence" value="ECO:0007669"/>
    <property type="project" value="UniProtKB-KW"/>
</dbReference>
<dbReference type="PANTHER" id="PTHR24394">
    <property type="entry name" value="ZINC FINGER PROTEIN"/>
    <property type="match status" value="1"/>
</dbReference>
<keyword evidence="4 7" id="KW-0863">Zinc-finger</keyword>
<dbReference type="Gene3D" id="3.30.160.60">
    <property type="entry name" value="Classic Zinc Finger"/>
    <property type="match status" value="2"/>
</dbReference>
<organism evidence="9 10">
    <name type="scientific">Hymenolepis diminuta</name>
    <name type="common">Rat tapeworm</name>
    <dbReference type="NCBI Taxonomy" id="6216"/>
    <lineage>
        <taxon>Eukaryota</taxon>
        <taxon>Metazoa</taxon>
        <taxon>Spiralia</taxon>
        <taxon>Lophotrochozoa</taxon>
        <taxon>Platyhelminthes</taxon>
        <taxon>Cestoda</taxon>
        <taxon>Eucestoda</taxon>
        <taxon>Cyclophyllidea</taxon>
        <taxon>Hymenolepididae</taxon>
        <taxon>Hymenolepis</taxon>
    </lineage>
</organism>
<evidence type="ECO:0000256" key="3">
    <source>
        <dbReference type="ARBA" id="ARBA00022737"/>
    </source>
</evidence>
<dbReference type="SMART" id="SM00355">
    <property type="entry name" value="ZnF_C2H2"/>
    <property type="match status" value="2"/>
</dbReference>
<evidence type="ECO:0000313" key="10">
    <source>
        <dbReference type="Proteomes" id="UP000321570"/>
    </source>
</evidence>
<sequence>DNSTTLPLSFVCGFPIKKLKNFKCEVCEKSFCESTRLRMHVKTVHEGERPYSCNYCDKKFIWKISLASHVAKLHEDGIGWGSQRDMKPVPDVLDAEMTPETE</sequence>
<dbReference type="GO" id="GO:0005634">
    <property type="term" value="C:nucleus"/>
    <property type="evidence" value="ECO:0007669"/>
    <property type="project" value="UniProtKB-SubCell"/>
</dbReference>
<comment type="subcellular location">
    <subcellularLocation>
        <location evidence="1">Nucleus</location>
    </subcellularLocation>
</comment>
<feature type="non-terminal residue" evidence="9">
    <location>
        <position position="1"/>
    </location>
</feature>
<keyword evidence="3" id="KW-0677">Repeat</keyword>
<dbReference type="Proteomes" id="UP000321570">
    <property type="component" value="Unassembled WGS sequence"/>
</dbReference>
<dbReference type="FunFam" id="3.30.160.60:FF:000065">
    <property type="entry name" value="B-cell CLL/lymphoma 6, member B"/>
    <property type="match status" value="1"/>
</dbReference>
<name>A0A564YX74_HYMDI</name>
<dbReference type="InterPro" id="IPR013087">
    <property type="entry name" value="Znf_C2H2_type"/>
</dbReference>
<dbReference type="EMBL" id="CABIJS010000444">
    <property type="protein sequence ID" value="VUZ51842.1"/>
    <property type="molecule type" value="Genomic_DNA"/>
</dbReference>
<dbReference type="PROSITE" id="PS50157">
    <property type="entry name" value="ZINC_FINGER_C2H2_2"/>
    <property type="match status" value="2"/>
</dbReference>
<dbReference type="InterPro" id="IPR036236">
    <property type="entry name" value="Znf_C2H2_sf"/>
</dbReference>
<keyword evidence="6" id="KW-0539">Nucleus</keyword>
<evidence type="ECO:0000256" key="6">
    <source>
        <dbReference type="ARBA" id="ARBA00023242"/>
    </source>
</evidence>
<protein>
    <recommendedName>
        <fullName evidence="8">C2H2-type domain-containing protein</fullName>
    </recommendedName>
</protein>
<accession>A0A564YX74</accession>